<dbReference type="SUPFAM" id="SSF54909">
    <property type="entry name" value="Dimeric alpha+beta barrel"/>
    <property type="match status" value="1"/>
</dbReference>
<dbReference type="EMBL" id="JACCBV010000001">
    <property type="protein sequence ID" value="NYE21524.1"/>
    <property type="molecule type" value="Genomic_DNA"/>
</dbReference>
<dbReference type="Proteomes" id="UP000576969">
    <property type="component" value="Unassembled WGS sequence"/>
</dbReference>
<comment type="caution">
    <text evidence="1">The sequence shown here is derived from an EMBL/GenBank/DDBJ whole genome shotgun (WGS) entry which is preliminary data.</text>
</comment>
<gene>
    <name evidence="1" type="ORF">BJ991_003552</name>
</gene>
<dbReference type="InterPro" id="IPR011008">
    <property type="entry name" value="Dimeric_a/b-barrel"/>
</dbReference>
<dbReference type="AlphaFoldDB" id="A0A7Y9GRW5"/>
<dbReference type="Gene3D" id="3.30.70.100">
    <property type="match status" value="1"/>
</dbReference>
<evidence type="ECO:0000313" key="1">
    <source>
        <dbReference type="EMBL" id="NYE21524.1"/>
    </source>
</evidence>
<protein>
    <submittedName>
        <fullName evidence="1">Uncharacterized protein (DUF1330 family)</fullName>
    </submittedName>
</protein>
<name>A0A7Y9GRW5_9MICO</name>
<sequence>MSNGPEILLCCLLWARDGEAAGLTAYEDRVLTLVPRHGGEVIQRAVGDGAEGRPHEVQLYRFPDAAALDAYVTDPDRVALASDRDRVVARTELFPVALR</sequence>
<keyword evidence="2" id="KW-1185">Reference proteome</keyword>
<evidence type="ECO:0000313" key="2">
    <source>
        <dbReference type="Proteomes" id="UP000576969"/>
    </source>
</evidence>
<organism evidence="1 2">
    <name type="scientific">Microbacterium immunditiarum</name>
    <dbReference type="NCBI Taxonomy" id="337480"/>
    <lineage>
        <taxon>Bacteria</taxon>
        <taxon>Bacillati</taxon>
        <taxon>Actinomycetota</taxon>
        <taxon>Actinomycetes</taxon>
        <taxon>Micrococcales</taxon>
        <taxon>Microbacteriaceae</taxon>
        <taxon>Microbacterium</taxon>
    </lineage>
</organism>
<proteinExistence type="predicted"/>
<accession>A0A7Y9GRW5</accession>
<reference evidence="1 2" key="1">
    <citation type="submission" date="2020-07" db="EMBL/GenBank/DDBJ databases">
        <title>Sequencing the genomes of 1000 actinobacteria strains.</title>
        <authorList>
            <person name="Klenk H.-P."/>
        </authorList>
    </citation>
    <scope>NUCLEOTIDE SEQUENCE [LARGE SCALE GENOMIC DNA]</scope>
    <source>
        <strain evidence="1 2">DSM 24662</strain>
    </source>
</reference>
<dbReference type="RefSeq" id="WP_179492215.1">
    <property type="nucleotide sequence ID" value="NZ_JACCBV010000001.1"/>
</dbReference>